<feature type="transmembrane region" description="Helical" evidence="1">
    <location>
        <begin position="268"/>
        <end position="289"/>
    </location>
</feature>
<dbReference type="Proteomes" id="UP001144256">
    <property type="component" value="Unassembled WGS sequence"/>
</dbReference>
<dbReference type="RefSeq" id="WP_281816475.1">
    <property type="nucleotide sequence ID" value="NZ_BRLB01000009.1"/>
</dbReference>
<feature type="transmembrane region" description="Helical" evidence="1">
    <location>
        <begin position="144"/>
        <end position="170"/>
    </location>
</feature>
<feature type="transmembrane region" description="Helical" evidence="1">
    <location>
        <begin position="61"/>
        <end position="83"/>
    </location>
</feature>
<dbReference type="AlphaFoldDB" id="A0A9W5YFQ2"/>
<evidence type="ECO:0000259" key="2">
    <source>
        <dbReference type="Pfam" id="PF20047"/>
    </source>
</evidence>
<accession>A0A9W5YFQ2</accession>
<name>A0A9W5YFQ2_9FIRM</name>
<dbReference type="PANTHER" id="PTHR39177:SF1">
    <property type="entry name" value="ABC TRANSPORTER PERMEASE YTRC-RELATED"/>
    <property type="match status" value="1"/>
</dbReference>
<keyword evidence="4" id="KW-1185">Reference proteome</keyword>
<dbReference type="Pfam" id="PF20047">
    <property type="entry name" value="DUF6449"/>
    <property type="match status" value="1"/>
</dbReference>
<dbReference type="PANTHER" id="PTHR39177">
    <property type="entry name" value="ABC TRANSPORTER PERMEASE YTRC-RELATED"/>
    <property type="match status" value="1"/>
</dbReference>
<evidence type="ECO:0000313" key="4">
    <source>
        <dbReference type="Proteomes" id="UP001144256"/>
    </source>
</evidence>
<feature type="transmembrane region" description="Helical" evidence="1">
    <location>
        <begin position="329"/>
        <end position="346"/>
    </location>
</feature>
<evidence type="ECO:0000313" key="3">
    <source>
        <dbReference type="EMBL" id="GKX30358.1"/>
    </source>
</evidence>
<feature type="transmembrane region" description="Helical" evidence="1">
    <location>
        <begin position="227"/>
        <end position="248"/>
    </location>
</feature>
<keyword evidence="1" id="KW-0812">Transmembrane</keyword>
<feature type="transmembrane region" description="Helical" evidence="1">
    <location>
        <begin position="103"/>
        <end position="132"/>
    </location>
</feature>
<keyword evidence="1" id="KW-0472">Membrane</keyword>
<feature type="transmembrane region" description="Helical" evidence="1">
    <location>
        <begin position="295"/>
        <end position="317"/>
    </location>
</feature>
<dbReference type="InterPro" id="IPR045611">
    <property type="entry name" value="DUF6449"/>
</dbReference>
<evidence type="ECO:0000256" key="1">
    <source>
        <dbReference type="SAM" id="Phobius"/>
    </source>
</evidence>
<feature type="transmembrane region" description="Helical" evidence="1">
    <location>
        <begin position="20"/>
        <end position="41"/>
    </location>
</feature>
<feature type="domain" description="DUF6449" evidence="2">
    <location>
        <begin position="415"/>
        <end position="531"/>
    </location>
</feature>
<keyword evidence="1" id="KW-1133">Transmembrane helix</keyword>
<gene>
    <name evidence="3" type="ORF">SH1V18_28380</name>
</gene>
<sequence>MKLKTSFFSKTLIRNNFKIYGWFGIVYTLVWLMIMPLAYLQNSQRANSAYWYMDEVMSYDYFISNTILICIPILLAVFLFRYLHVEKSYTIIHSYPYTRVQIFNSYIVVGLVILVAPLLINTFIMIIINGVTGYSVDSIEDIQYIYWFLKTSLISITLFIISSFIGVVVGGSIWQLILSYIFCILPIGLNMMIIHFLNIIIYGFPQNYYYNMNYFCPLVIGDAYHDYRYNVANLIYVIVFYIFGLYLYKKRNLENSSNLICFNILKIIFKYGVTFCFMLLSGVALTYWTDDKESLVLFLVGCIIGAVIGYFLSEMLLQKQFNVFKKVKGLIVYSLIMTIIVIGFKNDVLGISTKIPDCEEVEKIEFYCGYGHNYFNNNQMYFRYKTDEMIEYIINLHTEIVDKRPNNGQSVRISYYLENGKNLSRVYNIDAKDYDFCFKPIFESIEYKQNHYGLLTRDEEDIYNININPSNVKEKIIIKDQQQVQELISITRQQITNETYEDMKESIDLAHMDFYGVNSDGENIELSAELRNNYAELISWLKDKGYYDDIAILPQDISKMAIPISESYNYESEEDIFNNKGKYNYLFIEDEQEIKQVLDSALNDSERYDDTQYKMVYMKLKVNDLYENIYVNISKLPNSIRQKLN</sequence>
<feature type="transmembrane region" description="Helical" evidence="1">
    <location>
        <begin position="177"/>
        <end position="204"/>
    </location>
</feature>
<protein>
    <recommendedName>
        <fullName evidence="2">DUF6449 domain-containing protein</fullName>
    </recommendedName>
</protein>
<comment type="caution">
    <text evidence="3">The sequence shown here is derived from an EMBL/GenBank/DDBJ whole genome shotgun (WGS) entry which is preliminary data.</text>
</comment>
<organism evidence="3 4">
    <name type="scientific">Vallitalea longa</name>
    <dbReference type="NCBI Taxonomy" id="2936439"/>
    <lineage>
        <taxon>Bacteria</taxon>
        <taxon>Bacillati</taxon>
        <taxon>Bacillota</taxon>
        <taxon>Clostridia</taxon>
        <taxon>Lachnospirales</taxon>
        <taxon>Vallitaleaceae</taxon>
        <taxon>Vallitalea</taxon>
    </lineage>
</organism>
<proteinExistence type="predicted"/>
<dbReference type="EMBL" id="BRLB01000009">
    <property type="protein sequence ID" value="GKX30358.1"/>
    <property type="molecule type" value="Genomic_DNA"/>
</dbReference>
<dbReference type="InterPro" id="IPR053046">
    <property type="entry name" value="ABC-5_transporter"/>
</dbReference>
<reference evidence="3" key="1">
    <citation type="submission" date="2022-06" db="EMBL/GenBank/DDBJ databases">
        <title>Vallitalea longa sp. nov., an anaerobic bacterium isolated from marine sediment.</title>
        <authorList>
            <person name="Hirano S."/>
            <person name="Terahara T."/>
            <person name="Mori K."/>
            <person name="Hamada M."/>
            <person name="Matsumoto R."/>
            <person name="Kobayashi T."/>
        </authorList>
    </citation>
    <scope>NUCLEOTIDE SEQUENCE</scope>
    <source>
        <strain evidence="3">SH18-1</strain>
    </source>
</reference>